<feature type="domain" description="PLD phosphodiesterase" evidence="1">
    <location>
        <begin position="83"/>
        <end position="110"/>
    </location>
</feature>
<evidence type="ECO:0000313" key="3">
    <source>
        <dbReference type="Proteomes" id="UP001501323"/>
    </source>
</evidence>
<dbReference type="Proteomes" id="UP001501323">
    <property type="component" value="Unassembled WGS sequence"/>
</dbReference>
<dbReference type="RefSeq" id="WP_345294791.1">
    <property type="nucleotide sequence ID" value="NZ_BAABJY010000002.1"/>
</dbReference>
<gene>
    <name evidence="2" type="ORF">GCM10023332_13850</name>
</gene>
<keyword evidence="3" id="KW-1185">Reference proteome</keyword>
<dbReference type="SUPFAM" id="SSF56024">
    <property type="entry name" value="Phospholipase D/nuclease"/>
    <property type="match status" value="1"/>
</dbReference>
<name>A0ABP9DXW0_9GAMM</name>
<dbReference type="CDD" id="cd09117">
    <property type="entry name" value="PLDc_Bfil_DEXD_like"/>
    <property type="match status" value="1"/>
</dbReference>
<dbReference type="Gene3D" id="3.30.870.10">
    <property type="entry name" value="Endonuclease Chain A"/>
    <property type="match status" value="1"/>
</dbReference>
<comment type="caution">
    <text evidence="2">The sequence shown here is derived from an EMBL/GenBank/DDBJ whole genome shotgun (WGS) entry which is preliminary data.</text>
</comment>
<reference evidence="3" key="1">
    <citation type="journal article" date="2019" name="Int. J. Syst. Evol. Microbiol.">
        <title>The Global Catalogue of Microorganisms (GCM) 10K type strain sequencing project: providing services to taxonomists for standard genome sequencing and annotation.</title>
        <authorList>
            <consortium name="The Broad Institute Genomics Platform"/>
            <consortium name="The Broad Institute Genome Sequencing Center for Infectious Disease"/>
            <person name="Wu L."/>
            <person name="Ma J."/>
        </authorList>
    </citation>
    <scope>NUCLEOTIDE SEQUENCE [LARGE SCALE GENOMIC DNA]</scope>
    <source>
        <strain evidence="3">JCM 18392</strain>
    </source>
</reference>
<evidence type="ECO:0000313" key="2">
    <source>
        <dbReference type="EMBL" id="GAA4862970.1"/>
    </source>
</evidence>
<organism evidence="2 3">
    <name type="scientific">Luteimonas vadosa</name>
    <dbReference type="NCBI Taxonomy" id="1165507"/>
    <lineage>
        <taxon>Bacteria</taxon>
        <taxon>Pseudomonadati</taxon>
        <taxon>Pseudomonadota</taxon>
        <taxon>Gammaproteobacteria</taxon>
        <taxon>Lysobacterales</taxon>
        <taxon>Lysobacteraceae</taxon>
        <taxon>Luteimonas</taxon>
    </lineage>
</organism>
<proteinExistence type="predicted"/>
<dbReference type="InterPro" id="IPR001736">
    <property type="entry name" value="PLipase_D/transphosphatidylase"/>
</dbReference>
<dbReference type="InterPro" id="IPR025202">
    <property type="entry name" value="PLD-like_dom"/>
</dbReference>
<accession>A0ABP9DXW0</accession>
<dbReference type="Pfam" id="PF13091">
    <property type="entry name" value="PLDc_2"/>
    <property type="match status" value="1"/>
</dbReference>
<evidence type="ECO:0000259" key="1">
    <source>
        <dbReference type="PROSITE" id="PS50035"/>
    </source>
</evidence>
<protein>
    <recommendedName>
        <fullName evidence="1">PLD phosphodiesterase domain-containing protein</fullName>
    </recommendedName>
</protein>
<dbReference type="PROSITE" id="PS50035">
    <property type="entry name" value="PLD"/>
    <property type="match status" value="1"/>
</dbReference>
<dbReference type="EMBL" id="BAABJY010000002">
    <property type="protein sequence ID" value="GAA4862970.1"/>
    <property type="molecule type" value="Genomic_DNA"/>
</dbReference>
<sequence length="424" mass="48261">MIRTLLTNRNSHGDFIRHALLSAGEAGEPVYIASAFFTDHAVLREIAFKSKQVRLVVRLGFPTSPKALKEAMDDRNVDVRFFTDATFHPKLYVFGSRVAFVGSANLTGSAVLSNQEIMVAIDCEDHRFIDLSTLFGEYWSQASVLDPEALDKYRAVYEAHKKLDDQVSQFDRAVGESLGNVRFENIDRGRVSKSKENIFVEGYRKVYQETVSAFRAIREEFEADGRRKVAEDRLPLRLEIDSFFSFVRDHIAKGETWAERPVGWNADRQDELRKALDQWHATTWPHLETRIVETNYPRLLKVFGAPKTIREASDDALFDALLTLHSFHDSLRFHAGGIPGLRKAFIGGNDPRVVRECLAYLVHGEDELVQRMANVLYGAVEKPSAFGQANVQELIGWHNREDLPVINGRTTKILRYFGFAVRQL</sequence>